<accession>A0A1Y3AUW6</accession>
<organism evidence="2 3">
    <name type="scientific">Euroglyphus maynei</name>
    <name type="common">Mayne's house dust mite</name>
    <dbReference type="NCBI Taxonomy" id="6958"/>
    <lineage>
        <taxon>Eukaryota</taxon>
        <taxon>Metazoa</taxon>
        <taxon>Ecdysozoa</taxon>
        <taxon>Arthropoda</taxon>
        <taxon>Chelicerata</taxon>
        <taxon>Arachnida</taxon>
        <taxon>Acari</taxon>
        <taxon>Acariformes</taxon>
        <taxon>Sarcoptiformes</taxon>
        <taxon>Astigmata</taxon>
        <taxon>Psoroptidia</taxon>
        <taxon>Analgoidea</taxon>
        <taxon>Pyroglyphidae</taxon>
        <taxon>Pyroglyphinae</taxon>
        <taxon>Euroglyphus</taxon>
    </lineage>
</organism>
<keyword evidence="3" id="KW-1185">Reference proteome</keyword>
<dbReference type="EMBL" id="MUJZ01059208">
    <property type="protein sequence ID" value="OTF71807.1"/>
    <property type="molecule type" value="Genomic_DNA"/>
</dbReference>
<reference evidence="2 3" key="1">
    <citation type="submission" date="2017-03" db="EMBL/GenBank/DDBJ databases">
        <title>Genome Survey of Euroglyphus maynei.</title>
        <authorList>
            <person name="Arlian L.G."/>
            <person name="Morgan M.S."/>
            <person name="Rider S.D."/>
        </authorList>
    </citation>
    <scope>NUCLEOTIDE SEQUENCE [LARGE SCALE GENOMIC DNA]</scope>
    <source>
        <strain evidence="2">Arlian Lab</strain>
        <tissue evidence="2">Whole body</tissue>
    </source>
</reference>
<keyword evidence="1" id="KW-1133">Transmembrane helix</keyword>
<sequence>MFWKTTFHMRKNWGDEYISLINFVPDLNVVDQVSNNLECMFMFDCLILICMIRFKEMYVANNTIIMDLSLILGYFNH</sequence>
<protein>
    <submittedName>
        <fullName evidence="2">Uncharacterized protein</fullName>
    </submittedName>
</protein>
<keyword evidence="1" id="KW-0472">Membrane</keyword>
<keyword evidence="1" id="KW-0812">Transmembrane</keyword>
<evidence type="ECO:0000313" key="2">
    <source>
        <dbReference type="EMBL" id="OTF71807.1"/>
    </source>
</evidence>
<evidence type="ECO:0000313" key="3">
    <source>
        <dbReference type="Proteomes" id="UP000194236"/>
    </source>
</evidence>
<comment type="caution">
    <text evidence="2">The sequence shown here is derived from an EMBL/GenBank/DDBJ whole genome shotgun (WGS) entry which is preliminary data.</text>
</comment>
<dbReference type="AlphaFoldDB" id="A0A1Y3AUW6"/>
<proteinExistence type="predicted"/>
<feature type="transmembrane region" description="Helical" evidence="1">
    <location>
        <begin position="58"/>
        <end position="75"/>
    </location>
</feature>
<evidence type="ECO:0000256" key="1">
    <source>
        <dbReference type="SAM" id="Phobius"/>
    </source>
</evidence>
<name>A0A1Y3AUW6_EURMA</name>
<gene>
    <name evidence="2" type="ORF">BLA29_010403</name>
</gene>
<dbReference type="Proteomes" id="UP000194236">
    <property type="component" value="Unassembled WGS sequence"/>
</dbReference>